<comment type="caution">
    <text evidence="1">The sequence shown here is derived from an EMBL/GenBank/DDBJ whole genome shotgun (WGS) entry which is preliminary data.</text>
</comment>
<evidence type="ECO:0000313" key="2">
    <source>
        <dbReference type="Proteomes" id="UP000265520"/>
    </source>
</evidence>
<evidence type="ECO:0000313" key="1">
    <source>
        <dbReference type="EMBL" id="MCI93632.1"/>
    </source>
</evidence>
<feature type="non-terminal residue" evidence="1">
    <location>
        <position position="1"/>
    </location>
</feature>
<dbReference type="AlphaFoldDB" id="A0A392W1R8"/>
<name>A0A392W1R8_9FABA</name>
<dbReference type="EMBL" id="LXQA011334245">
    <property type="protein sequence ID" value="MCI93632.1"/>
    <property type="molecule type" value="Genomic_DNA"/>
</dbReference>
<protein>
    <submittedName>
        <fullName evidence="1">Uncharacterized protein</fullName>
    </submittedName>
</protein>
<reference evidence="1 2" key="1">
    <citation type="journal article" date="2018" name="Front. Plant Sci.">
        <title>Red Clover (Trifolium pratense) and Zigzag Clover (T. medium) - A Picture of Genomic Similarities and Differences.</title>
        <authorList>
            <person name="Dluhosova J."/>
            <person name="Istvanek J."/>
            <person name="Nedelnik J."/>
            <person name="Repkova J."/>
        </authorList>
    </citation>
    <scope>NUCLEOTIDE SEQUENCE [LARGE SCALE GENOMIC DNA]</scope>
    <source>
        <strain evidence="2">cv. 10/8</strain>
        <tissue evidence="1">Leaf</tissue>
    </source>
</reference>
<proteinExistence type="predicted"/>
<organism evidence="1 2">
    <name type="scientific">Trifolium medium</name>
    <dbReference type="NCBI Taxonomy" id="97028"/>
    <lineage>
        <taxon>Eukaryota</taxon>
        <taxon>Viridiplantae</taxon>
        <taxon>Streptophyta</taxon>
        <taxon>Embryophyta</taxon>
        <taxon>Tracheophyta</taxon>
        <taxon>Spermatophyta</taxon>
        <taxon>Magnoliopsida</taxon>
        <taxon>eudicotyledons</taxon>
        <taxon>Gunneridae</taxon>
        <taxon>Pentapetalae</taxon>
        <taxon>rosids</taxon>
        <taxon>fabids</taxon>
        <taxon>Fabales</taxon>
        <taxon>Fabaceae</taxon>
        <taxon>Papilionoideae</taxon>
        <taxon>50 kb inversion clade</taxon>
        <taxon>NPAAA clade</taxon>
        <taxon>Hologalegina</taxon>
        <taxon>IRL clade</taxon>
        <taxon>Trifolieae</taxon>
        <taxon>Trifolium</taxon>
    </lineage>
</organism>
<keyword evidence="2" id="KW-1185">Reference proteome</keyword>
<sequence length="45" mass="4971">PSLATSGDNWRPCHHHLAWRPLATSRTAPGAIWRHARRTGSSVVV</sequence>
<dbReference type="Proteomes" id="UP000265520">
    <property type="component" value="Unassembled WGS sequence"/>
</dbReference>
<accession>A0A392W1R8</accession>